<protein>
    <recommendedName>
        <fullName evidence="3">Mos1 transposase HTH domain-containing protein</fullName>
    </recommendedName>
</protein>
<comment type="caution">
    <text evidence="1">The sequence shown here is derived from an EMBL/GenBank/DDBJ whole genome shotgun (WGS) entry which is preliminary data.</text>
</comment>
<evidence type="ECO:0000313" key="2">
    <source>
        <dbReference type="Proteomes" id="UP000499080"/>
    </source>
</evidence>
<organism evidence="1 2">
    <name type="scientific">Araneus ventricosus</name>
    <name type="common">Orbweaver spider</name>
    <name type="synonym">Epeira ventricosa</name>
    <dbReference type="NCBI Taxonomy" id="182803"/>
    <lineage>
        <taxon>Eukaryota</taxon>
        <taxon>Metazoa</taxon>
        <taxon>Ecdysozoa</taxon>
        <taxon>Arthropoda</taxon>
        <taxon>Chelicerata</taxon>
        <taxon>Arachnida</taxon>
        <taxon>Araneae</taxon>
        <taxon>Araneomorphae</taxon>
        <taxon>Entelegynae</taxon>
        <taxon>Araneoidea</taxon>
        <taxon>Araneidae</taxon>
        <taxon>Araneus</taxon>
    </lineage>
</organism>
<dbReference type="PANTHER" id="PTHR46060:SF1">
    <property type="entry name" value="MARINER MOS1 TRANSPOSASE-LIKE PROTEIN"/>
    <property type="match status" value="1"/>
</dbReference>
<dbReference type="InterPro" id="IPR052709">
    <property type="entry name" value="Transposase-MT_Hybrid"/>
</dbReference>
<dbReference type="EMBL" id="BGPR01014716">
    <property type="protein sequence ID" value="GBN66401.1"/>
    <property type="molecule type" value="Genomic_DNA"/>
</dbReference>
<name>A0A4Y2QSV8_ARAVE</name>
<dbReference type="PANTHER" id="PTHR46060">
    <property type="entry name" value="MARINER MOS1 TRANSPOSASE-LIKE PROTEIN"/>
    <property type="match status" value="1"/>
</dbReference>
<evidence type="ECO:0000313" key="1">
    <source>
        <dbReference type="EMBL" id="GBN66401.1"/>
    </source>
</evidence>
<keyword evidence="2" id="KW-1185">Reference proteome</keyword>
<accession>A0A4Y2QSV8</accession>
<dbReference type="Proteomes" id="UP000499080">
    <property type="component" value="Unassembled WGS sequence"/>
</dbReference>
<sequence>MSRQLQVASKLGMRAVIRFLWAKRCNCTEIYRQLPEVYGENTIHVKLSRSGATCLRTDVQIDIDDAEREGRPSIATKSEIAARVNESILANRRAAVDEIANKLDISHGSMHKISVKHLEFS</sequence>
<proteinExistence type="predicted"/>
<evidence type="ECO:0008006" key="3">
    <source>
        <dbReference type="Google" id="ProtNLM"/>
    </source>
</evidence>
<dbReference type="AlphaFoldDB" id="A0A4Y2QSV8"/>
<reference evidence="1 2" key="1">
    <citation type="journal article" date="2019" name="Sci. Rep.">
        <title>Orb-weaving spider Araneus ventricosus genome elucidates the spidroin gene catalogue.</title>
        <authorList>
            <person name="Kono N."/>
            <person name="Nakamura H."/>
            <person name="Ohtoshi R."/>
            <person name="Moran D.A.P."/>
            <person name="Shinohara A."/>
            <person name="Yoshida Y."/>
            <person name="Fujiwara M."/>
            <person name="Mori M."/>
            <person name="Tomita M."/>
            <person name="Arakawa K."/>
        </authorList>
    </citation>
    <scope>NUCLEOTIDE SEQUENCE [LARGE SCALE GENOMIC DNA]</scope>
</reference>
<gene>
    <name evidence="1" type="ORF">AVEN_231629_1</name>
</gene>